<evidence type="ECO:0000256" key="1">
    <source>
        <dbReference type="SAM" id="MobiDB-lite"/>
    </source>
</evidence>
<sequence>MRNAWCQERAVRAPCAMAGQTPSGENKQTNKQTKKPNKKKKEKKKEKGKRRKKKKEKKKKILNKSKKRKRERASSKLYFLIFLWAKLRDKSILMKAHRVHF</sequence>
<proteinExistence type="predicted"/>
<organism evidence="2 3">
    <name type="scientific">Limosa lapponica baueri</name>
    <dbReference type="NCBI Taxonomy" id="1758121"/>
    <lineage>
        <taxon>Eukaryota</taxon>
        <taxon>Metazoa</taxon>
        <taxon>Chordata</taxon>
        <taxon>Craniata</taxon>
        <taxon>Vertebrata</taxon>
        <taxon>Euteleostomi</taxon>
        <taxon>Archelosauria</taxon>
        <taxon>Archosauria</taxon>
        <taxon>Dinosauria</taxon>
        <taxon>Saurischia</taxon>
        <taxon>Theropoda</taxon>
        <taxon>Coelurosauria</taxon>
        <taxon>Aves</taxon>
        <taxon>Neognathae</taxon>
        <taxon>Neoaves</taxon>
        <taxon>Charadriiformes</taxon>
        <taxon>Scolopacidae</taxon>
        <taxon>Limosa</taxon>
    </lineage>
</organism>
<name>A0A2I0U2V0_LIMLA</name>
<feature type="region of interest" description="Disordered" evidence="1">
    <location>
        <begin position="12"/>
        <end position="72"/>
    </location>
</feature>
<keyword evidence="3" id="KW-1185">Reference proteome</keyword>
<dbReference type="EMBL" id="KZ506289">
    <property type="protein sequence ID" value="PKU40351.1"/>
    <property type="molecule type" value="Genomic_DNA"/>
</dbReference>
<accession>A0A2I0U2V0</accession>
<reference evidence="3" key="2">
    <citation type="submission" date="2017-12" db="EMBL/GenBank/DDBJ databases">
        <title>Genome sequence of the Bar-tailed Godwit (Limosa lapponica baueri).</title>
        <authorList>
            <person name="Lima N.C.B."/>
            <person name="Parody-Merino A.M."/>
            <person name="Battley P.F."/>
            <person name="Fidler A.E."/>
            <person name="Prosdocimi F."/>
        </authorList>
    </citation>
    <scope>NUCLEOTIDE SEQUENCE [LARGE SCALE GENOMIC DNA]</scope>
</reference>
<protein>
    <submittedName>
        <fullName evidence="2">Uncharacterized protein</fullName>
    </submittedName>
</protein>
<evidence type="ECO:0000313" key="2">
    <source>
        <dbReference type="EMBL" id="PKU40351.1"/>
    </source>
</evidence>
<gene>
    <name evidence="2" type="ORF">llap_9350</name>
</gene>
<reference evidence="3" key="1">
    <citation type="submission" date="2017-11" db="EMBL/GenBank/DDBJ databases">
        <authorList>
            <person name="Lima N.C."/>
            <person name="Parody-Merino A.M."/>
            <person name="Battley P.F."/>
            <person name="Fidler A.E."/>
            <person name="Prosdocimi F."/>
        </authorList>
    </citation>
    <scope>NUCLEOTIDE SEQUENCE [LARGE SCALE GENOMIC DNA]</scope>
</reference>
<feature type="compositionally biased region" description="Basic residues" evidence="1">
    <location>
        <begin position="32"/>
        <end position="71"/>
    </location>
</feature>
<dbReference type="Proteomes" id="UP000233556">
    <property type="component" value="Unassembled WGS sequence"/>
</dbReference>
<dbReference type="AlphaFoldDB" id="A0A2I0U2V0"/>
<evidence type="ECO:0000313" key="3">
    <source>
        <dbReference type="Proteomes" id="UP000233556"/>
    </source>
</evidence>